<dbReference type="Pfam" id="PF03435">
    <property type="entry name" value="Sacchrp_dh_NADP"/>
    <property type="match status" value="1"/>
</dbReference>
<dbReference type="InterPro" id="IPR036291">
    <property type="entry name" value="NAD(P)-bd_dom_sf"/>
</dbReference>
<dbReference type="PANTHER" id="PTHR11133:SF22">
    <property type="entry name" value="ALPHA-AMINOADIPIC SEMIALDEHYDE SYNTHASE, MITOCHONDRIAL"/>
    <property type="match status" value="1"/>
</dbReference>
<dbReference type="KEGG" id="txi:TH3_08505"/>
<dbReference type="SUPFAM" id="SSF51735">
    <property type="entry name" value="NAD(P)-binding Rossmann-fold domains"/>
    <property type="match status" value="1"/>
</dbReference>
<dbReference type="EMBL" id="CP004388">
    <property type="protein sequence ID" value="AJD51819.1"/>
    <property type="molecule type" value="Genomic_DNA"/>
</dbReference>
<dbReference type="InterPro" id="IPR032095">
    <property type="entry name" value="Sacchrp_dh-like_C"/>
</dbReference>
<evidence type="ECO:0000313" key="4">
    <source>
        <dbReference type="EMBL" id="AJD51819.1"/>
    </source>
</evidence>
<dbReference type="Proteomes" id="UP000007127">
    <property type="component" value="Chromosome"/>
</dbReference>
<organism evidence="4 5">
    <name type="scientific">Thalassospira xiamenensis M-5 = DSM 17429</name>
    <dbReference type="NCBI Taxonomy" id="1123366"/>
    <lineage>
        <taxon>Bacteria</taxon>
        <taxon>Pseudomonadati</taxon>
        <taxon>Pseudomonadota</taxon>
        <taxon>Alphaproteobacteria</taxon>
        <taxon>Rhodospirillales</taxon>
        <taxon>Thalassospiraceae</taxon>
        <taxon>Thalassospira</taxon>
    </lineage>
</organism>
<proteinExistence type="predicted"/>
<dbReference type="PANTHER" id="PTHR11133">
    <property type="entry name" value="SACCHAROPINE DEHYDROGENASE"/>
    <property type="match status" value="1"/>
</dbReference>
<dbReference type="InterPro" id="IPR051168">
    <property type="entry name" value="AASS"/>
</dbReference>
<dbReference type="Pfam" id="PF16653">
    <property type="entry name" value="Sacchrp_dh_C"/>
    <property type="match status" value="1"/>
</dbReference>
<evidence type="ECO:0000313" key="5">
    <source>
        <dbReference type="Proteomes" id="UP000007127"/>
    </source>
</evidence>
<keyword evidence="1" id="KW-0560">Oxidoreductase</keyword>
<evidence type="ECO:0000256" key="1">
    <source>
        <dbReference type="ARBA" id="ARBA00023002"/>
    </source>
</evidence>
<name>A0AB72UCC2_9PROT</name>
<dbReference type="AlphaFoldDB" id="A0AB72UCC2"/>
<dbReference type="GO" id="GO:0016491">
    <property type="term" value="F:oxidoreductase activity"/>
    <property type="evidence" value="ECO:0007669"/>
    <property type="project" value="UniProtKB-KW"/>
</dbReference>
<gene>
    <name evidence="4" type="ORF">TH3_08505</name>
</gene>
<dbReference type="SUPFAM" id="SSF55347">
    <property type="entry name" value="Glyceraldehyde-3-phosphate dehydrogenase-like, C-terminal domain"/>
    <property type="match status" value="1"/>
</dbReference>
<feature type="domain" description="Saccharopine dehydrogenase-like C-terminal" evidence="3">
    <location>
        <begin position="134"/>
        <end position="355"/>
    </location>
</feature>
<feature type="domain" description="Saccharopine dehydrogenase NADP binding" evidence="2">
    <location>
        <begin position="16"/>
        <end position="125"/>
    </location>
</feature>
<evidence type="ECO:0000259" key="3">
    <source>
        <dbReference type="Pfam" id="PF16653"/>
    </source>
</evidence>
<dbReference type="Gene3D" id="3.30.360.10">
    <property type="entry name" value="Dihydrodipicolinate Reductase, domain 2"/>
    <property type="match status" value="1"/>
</dbReference>
<dbReference type="InterPro" id="IPR005097">
    <property type="entry name" value="Sacchrp_dh_NADP-bd"/>
</dbReference>
<sequence>MRSKASKWEFAEMKKVLILGAGKIGRIAAVMLRESGEYAVTLADSNGHMLEICAKDDAATLVKVDVTDEAALTDVAKGHDAILSTCPFYLNVAIARVARSVGASYFDVTEDVETTRAIRDIAKDADGAFVPQCGLAPGFISIAAHDLFKRFDSVQNLRLRVGALPQNPTNRLKYNLTWSTDGLINEYLNPCEAIHKGKRIEVLPLEGYERFTIDGTEYEAFNTSGGVGALCDMLEGKVENLDYKTVRYPGHQEILKILIEDLGLGKRPDLMKEIFEKSLPITSQDVIVIFADAIGTRDGELCEENFIRKVHGTAIGGRNWSAIQITTSAGLCAVMDMVLTGKLAGKGYIRQEQVSLDDFLANRFGHYFSHED</sequence>
<accession>A0AB72UCC2</accession>
<protein>
    <submittedName>
        <fullName evidence="4">Saccharopine dehydrogenase</fullName>
    </submittedName>
</protein>
<reference evidence="4 5" key="1">
    <citation type="journal article" date="2012" name="J. Bacteriol.">
        <title>Genome sequence of Thalassospira xiamenensis type strain M-5.</title>
        <authorList>
            <person name="Lai Q."/>
            <person name="Shao Z."/>
        </authorList>
    </citation>
    <scope>NUCLEOTIDE SEQUENCE [LARGE SCALE GENOMIC DNA]</scope>
    <source>
        <strain evidence="4 5">M-5</strain>
    </source>
</reference>
<dbReference type="Gene3D" id="3.40.50.720">
    <property type="entry name" value="NAD(P)-binding Rossmann-like Domain"/>
    <property type="match status" value="1"/>
</dbReference>
<evidence type="ECO:0000259" key="2">
    <source>
        <dbReference type="Pfam" id="PF03435"/>
    </source>
</evidence>